<proteinExistence type="predicted"/>
<gene>
    <name evidence="2" type="ORF">J2Z31_005419</name>
</gene>
<keyword evidence="3" id="KW-1185">Reference proteome</keyword>
<sequence length="160" mass="17648">MLNLAALAAFTINAQTVFAGDPLLLPPDPAALSVETKSGEQRFSIEVADEPAEWRRGLMFRTAMADDHGMLFVFEDSQPRCFTMQNTAIPLDLMFVGEDGKIRAIEKGRPFSTMPICPRVGAHFVLELKAGTAQIAGIQIGERLRHPLIDRVANHSRRGF</sequence>
<keyword evidence="1" id="KW-0732">Signal</keyword>
<feature type="signal peptide" evidence="1">
    <location>
        <begin position="1"/>
        <end position="19"/>
    </location>
</feature>
<dbReference type="Proteomes" id="UP000730739">
    <property type="component" value="Unassembled WGS sequence"/>
</dbReference>
<dbReference type="InterPro" id="IPR038695">
    <property type="entry name" value="Saro_0823-like_sf"/>
</dbReference>
<dbReference type="Pfam" id="PF02643">
    <property type="entry name" value="DUF192"/>
    <property type="match status" value="1"/>
</dbReference>
<evidence type="ECO:0000313" key="2">
    <source>
        <dbReference type="EMBL" id="MBP2238878.1"/>
    </source>
</evidence>
<reference evidence="2 3" key="1">
    <citation type="submission" date="2021-03" db="EMBL/GenBank/DDBJ databases">
        <title>Genomic Encyclopedia of Type Strains, Phase IV (KMG-IV): sequencing the most valuable type-strain genomes for metagenomic binning, comparative biology and taxonomic classification.</title>
        <authorList>
            <person name="Goeker M."/>
        </authorList>
    </citation>
    <scope>NUCLEOTIDE SEQUENCE [LARGE SCALE GENOMIC DNA]</scope>
    <source>
        <strain evidence="2 3">DSM 13372</strain>
    </source>
</reference>
<comment type="caution">
    <text evidence="2">The sequence shown here is derived from an EMBL/GenBank/DDBJ whole genome shotgun (WGS) entry which is preliminary data.</text>
</comment>
<dbReference type="PANTHER" id="PTHR37953:SF1">
    <property type="entry name" value="UPF0127 PROTEIN MJ1496"/>
    <property type="match status" value="1"/>
</dbReference>
<dbReference type="EMBL" id="JAGILA010000010">
    <property type="protein sequence ID" value="MBP2238878.1"/>
    <property type="molecule type" value="Genomic_DNA"/>
</dbReference>
<name>A0ABS4R7L8_9HYPH</name>
<dbReference type="InterPro" id="IPR003795">
    <property type="entry name" value="DUF192"/>
</dbReference>
<evidence type="ECO:0000256" key="1">
    <source>
        <dbReference type="SAM" id="SignalP"/>
    </source>
</evidence>
<protein>
    <submittedName>
        <fullName evidence="2">Uncharacterized membrane protein (UPF0127 family)</fullName>
    </submittedName>
</protein>
<evidence type="ECO:0000313" key="3">
    <source>
        <dbReference type="Proteomes" id="UP000730739"/>
    </source>
</evidence>
<feature type="chain" id="PRO_5046699926" evidence="1">
    <location>
        <begin position="20"/>
        <end position="160"/>
    </location>
</feature>
<dbReference type="PANTHER" id="PTHR37953">
    <property type="entry name" value="UPF0127 PROTEIN MJ1496"/>
    <property type="match status" value="1"/>
</dbReference>
<dbReference type="Gene3D" id="2.60.120.1140">
    <property type="entry name" value="Protein of unknown function DUF192"/>
    <property type="match status" value="1"/>
</dbReference>
<organism evidence="2 3">
    <name type="scientific">Sinorhizobium kostiense</name>
    <dbReference type="NCBI Taxonomy" id="76747"/>
    <lineage>
        <taxon>Bacteria</taxon>
        <taxon>Pseudomonadati</taxon>
        <taxon>Pseudomonadota</taxon>
        <taxon>Alphaproteobacteria</taxon>
        <taxon>Hyphomicrobiales</taxon>
        <taxon>Rhizobiaceae</taxon>
        <taxon>Sinorhizobium/Ensifer group</taxon>
        <taxon>Sinorhizobium</taxon>
    </lineage>
</organism>
<accession>A0ABS4R7L8</accession>
<dbReference type="RefSeq" id="WP_234939687.1">
    <property type="nucleotide sequence ID" value="NZ_JAGILA010000010.1"/>
</dbReference>